<dbReference type="CDD" id="cd17321">
    <property type="entry name" value="MFS_MMR_MDR_like"/>
    <property type="match status" value="1"/>
</dbReference>
<feature type="domain" description="Major facilitator superfamily (MFS) profile" evidence="7">
    <location>
        <begin position="14"/>
        <end position="469"/>
    </location>
</feature>
<feature type="transmembrane region" description="Helical" evidence="6">
    <location>
        <begin position="112"/>
        <end position="130"/>
    </location>
</feature>
<name>A0ABQ2VQY7_9ACTN</name>
<dbReference type="Gene3D" id="1.20.1720.10">
    <property type="entry name" value="Multidrug resistance protein D"/>
    <property type="match status" value="1"/>
</dbReference>
<feature type="transmembrane region" description="Helical" evidence="6">
    <location>
        <begin position="12"/>
        <end position="32"/>
    </location>
</feature>
<evidence type="ECO:0000256" key="2">
    <source>
        <dbReference type="ARBA" id="ARBA00022692"/>
    </source>
</evidence>
<evidence type="ECO:0000256" key="6">
    <source>
        <dbReference type="SAM" id="Phobius"/>
    </source>
</evidence>
<accession>A0ABQ2VQY7</accession>
<dbReference type="PANTHER" id="PTHR42718">
    <property type="entry name" value="MAJOR FACILITATOR SUPERFAMILY MULTIDRUG TRANSPORTER MFSC"/>
    <property type="match status" value="1"/>
</dbReference>
<feature type="transmembrane region" description="Helical" evidence="6">
    <location>
        <begin position="173"/>
        <end position="192"/>
    </location>
</feature>
<reference evidence="9" key="1">
    <citation type="journal article" date="2019" name="Int. J. Syst. Evol. Microbiol.">
        <title>The Global Catalogue of Microorganisms (GCM) 10K type strain sequencing project: providing services to taxonomists for standard genome sequencing and annotation.</title>
        <authorList>
            <consortium name="The Broad Institute Genomics Platform"/>
            <consortium name="The Broad Institute Genome Sequencing Center for Infectious Disease"/>
            <person name="Wu L."/>
            <person name="Ma J."/>
        </authorList>
    </citation>
    <scope>NUCLEOTIDE SEQUENCE [LARGE SCALE GENOMIC DNA]</scope>
    <source>
        <strain evidence="9">JCM 3399</strain>
    </source>
</reference>
<keyword evidence="5" id="KW-0046">Antibiotic resistance</keyword>
<feature type="transmembrane region" description="Helical" evidence="6">
    <location>
        <begin position="204"/>
        <end position="224"/>
    </location>
</feature>
<dbReference type="PANTHER" id="PTHR42718:SF39">
    <property type="entry name" value="ACTINORHODIN TRANSPORTER-RELATED"/>
    <property type="match status" value="1"/>
</dbReference>
<feature type="transmembrane region" description="Helical" evidence="6">
    <location>
        <begin position="230"/>
        <end position="252"/>
    </location>
</feature>
<sequence>MTEETQRPQHSGWLLTALLGGMFLGNVDIAIVNIATPSIQHHLHASGAELELIVSGYTLTYAVLLITSARLGGVRGYRRMFQLGLAIFTLASLACGLASTPVLLVVARVVQGAGAALLTSQVLTGIQLNFQGSARSRALGLYTAVLSGSAVFGQVIGGVLVSADLFGTAWRPIFLINVPIGLCLIVVGWRFLPADGQRGAQRMDLAGVAVLSVALLLLVLPMVLGRDAGWPVWTWLCLAACLPAFAWFVGVERRVGRRGGQPLITLSLLTRKPVVYALISQAATRATYFALLFVLAQYLQAGLHKSATYSGLVLVSWVAAFGVSGPLLDRMPAAVKRRVAPLGTLLLALALAFAGIGTGVWAGTTSSLLLTTLLGLGGLGYGAAFSGTLTHLTSTVEDQYAPDMSGLFNTTLQVGGVLGVALFGTVYLALAPSGGRAAAMHGFMVITLVLSAVGIAAAVLSQLAALNKPTTPSAASGAPARTETAA</sequence>
<evidence type="ECO:0000313" key="8">
    <source>
        <dbReference type="EMBL" id="GGV01986.1"/>
    </source>
</evidence>
<evidence type="ECO:0000256" key="3">
    <source>
        <dbReference type="ARBA" id="ARBA00022989"/>
    </source>
</evidence>
<proteinExistence type="predicted"/>
<feature type="transmembrane region" description="Helical" evidence="6">
    <location>
        <begin position="83"/>
        <end position="106"/>
    </location>
</feature>
<comment type="caution">
    <text evidence="8">The sequence shown here is derived from an EMBL/GenBank/DDBJ whole genome shotgun (WGS) entry which is preliminary data.</text>
</comment>
<feature type="transmembrane region" description="Helical" evidence="6">
    <location>
        <begin position="340"/>
        <end position="362"/>
    </location>
</feature>
<comment type="subcellular location">
    <subcellularLocation>
        <location evidence="1">Cell membrane</location>
        <topology evidence="1">Multi-pass membrane protein</topology>
    </subcellularLocation>
</comment>
<dbReference type="Pfam" id="PF07690">
    <property type="entry name" value="MFS_1"/>
    <property type="match status" value="1"/>
</dbReference>
<feature type="transmembrane region" description="Helical" evidence="6">
    <location>
        <begin position="52"/>
        <end position="71"/>
    </location>
</feature>
<dbReference type="SUPFAM" id="SSF103473">
    <property type="entry name" value="MFS general substrate transporter"/>
    <property type="match status" value="1"/>
</dbReference>
<keyword evidence="4 6" id="KW-0472">Membrane</keyword>
<feature type="transmembrane region" description="Helical" evidence="6">
    <location>
        <begin position="368"/>
        <end position="389"/>
    </location>
</feature>
<keyword evidence="2 6" id="KW-0812">Transmembrane</keyword>
<feature type="transmembrane region" description="Helical" evidence="6">
    <location>
        <begin position="442"/>
        <end position="466"/>
    </location>
</feature>
<evidence type="ECO:0000256" key="1">
    <source>
        <dbReference type="ARBA" id="ARBA00004651"/>
    </source>
</evidence>
<dbReference type="Gene3D" id="1.20.1250.20">
    <property type="entry name" value="MFS general substrate transporter like domains"/>
    <property type="match status" value="1"/>
</dbReference>
<feature type="transmembrane region" description="Helical" evidence="6">
    <location>
        <begin position="139"/>
        <end position="161"/>
    </location>
</feature>
<dbReference type="PROSITE" id="PS50850">
    <property type="entry name" value="MFS"/>
    <property type="match status" value="1"/>
</dbReference>
<keyword evidence="3 6" id="KW-1133">Transmembrane helix</keyword>
<feature type="transmembrane region" description="Helical" evidence="6">
    <location>
        <begin position="307"/>
        <end position="328"/>
    </location>
</feature>
<evidence type="ECO:0000256" key="4">
    <source>
        <dbReference type="ARBA" id="ARBA00023136"/>
    </source>
</evidence>
<keyword evidence="9" id="KW-1185">Reference proteome</keyword>
<feature type="transmembrane region" description="Helical" evidence="6">
    <location>
        <begin position="273"/>
        <end position="295"/>
    </location>
</feature>
<protein>
    <submittedName>
        <fullName evidence="8">MFS transporter</fullName>
    </submittedName>
</protein>
<evidence type="ECO:0000313" key="9">
    <source>
        <dbReference type="Proteomes" id="UP000654471"/>
    </source>
</evidence>
<evidence type="ECO:0000259" key="7">
    <source>
        <dbReference type="PROSITE" id="PS50850"/>
    </source>
</evidence>
<dbReference type="EMBL" id="BMRP01000074">
    <property type="protein sequence ID" value="GGV01986.1"/>
    <property type="molecule type" value="Genomic_DNA"/>
</dbReference>
<feature type="transmembrane region" description="Helical" evidence="6">
    <location>
        <begin position="410"/>
        <end position="430"/>
    </location>
</feature>
<organism evidence="8 9">
    <name type="scientific">Streptomyces albospinus</name>
    <dbReference type="NCBI Taxonomy" id="285515"/>
    <lineage>
        <taxon>Bacteria</taxon>
        <taxon>Bacillati</taxon>
        <taxon>Actinomycetota</taxon>
        <taxon>Actinomycetes</taxon>
        <taxon>Kitasatosporales</taxon>
        <taxon>Streptomycetaceae</taxon>
        <taxon>Streptomyces</taxon>
    </lineage>
</organism>
<dbReference type="InterPro" id="IPR020846">
    <property type="entry name" value="MFS_dom"/>
</dbReference>
<dbReference type="InterPro" id="IPR036259">
    <property type="entry name" value="MFS_trans_sf"/>
</dbReference>
<dbReference type="Proteomes" id="UP000654471">
    <property type="component" value="Unassembled WGS sequence"/>
</dbReference>
<gene>
    <name evidence="8" type="ORF">GCM10010211_81670</name>
</gene>
<dbReference type="InterPro" id="IPR011701">
    <property type="entry name" value="MFS"/>
</dbReference>
<evidence type="ECO:0000256" key="5">
    <source>
        <dbReference type="ARBA" id="ARBA00023251"/>
    </source>
</evidence>